<dbReference type="GO" id="GO:0006303">
    <property type="term" value="P:double-strand break repair via nonhomologous end joining"/>
    <property type="evidence" value="ECO:0007669"/>
    <property type="project" value="TreeGrafter"/>
</dbReference>
<dbReference type="PANTHER" id="PTHR23240">
    <property type="entry name" value="DNA CROSS-LINK REPAIR PROTEIN PSO2/SNM1-RELATED"/>
    <property type="match status" value="1"/>
</dbReference>
<evidence type="ECO:0000256" key="1">
    <source>
        <dbReference type="ARBA" id="ARBA00022722"/>
    </source>
</evidence>
<dbReference type="Gene3D" id="3.60.15.10">
    <property type="entry name" value="Ribonuclease Z/Hydroxyacylglutathione hydrolase-like"/>
    <property type="match status" value="1"/>
</dbReference>
<dbReference type="GO" id="GO:0003684">
    <property type="term" value="F:damaged DNA binding"/>
    <property type="evidence" value="ECO:0007669"/>
    <property type="project" value="TreeGrafter"/>
</dbReference>
<evidence type="ECO:0000256" key="2">
    <source>
        <dbReference type="ARBA" id="ARBA00022801"/>
    </source>
</evidence>
<keyword evidence="2" id="KW-0378">Hydrolase</keyword>
<evidence type="ECO:0000313" key="4">
    <source>
        <dbReference type="Proteomes" id="UP000887566"/>
    </source>
</evidence>
<dbReference type="WBParaSite" id="PSAMB.scaffold17073size1203.g37152.t1">
    <property type="protein sequence ID" value="PSAMB.scaffold17073size1203.g37152.t1"/>
    <property type="gene ID" value="PSAMB.scaffold17073size1203.g37152"/>
</dbReference>
<dbReference type="GO" id="GO:0036297">
    <property type="term" value="P:interstrand cross-link repair"/>
    <property type="evidence" value="ECO:0007669"/>
    <property type="project" value="TreeGrafter"/>
</dbReference>
<dbReference type="InterPro" id="IPR036866">
    <property type="entry name" value="RibonucZ/Hydroxyglut_hydro"/>
</dbReference>
<keyword evidence="4" id="KW-1185">Reference proteome</keyword>
<dbReference type="PANTHER" id="PTHR23240:SF8">
    <property type="entry name" value="PROTEIN ARTEMIS"/>
    <property type="match status" value="1"/>
</dbReference>
<keyword evidence="1" id="KW-0540">Nuclease</keyword>
<name>A0A914VCD6_9BILA</name>
<dbReference type="Proteomes" id="UP000887566">
    <property type="component" value="Unplaced"/>
</dbReference>
<sequence>MFLFESDSFGTVLCTGDMRHDHRMEKLFATEPAFMRLQNLTIDHIYLDNTYLDEKIAKFPTREEAISEVTEIIRNRPEVDVFIGLNKLGK</sequence>
<keyword evidence="3" id="KW-0269">Exonuclease</keyword>
<dbReference type="AlphaFoldDB" id="A0A914VCD6"/>
<organism evidence="4 5">
    <name type="scientific">Plectus sambesii</name>
    <dbReference type="NCBI Taxonomy" id="2011161"/>
    <lineage>
        <taxon>Eukaryota</taxon>
        <taxon>Metazoa</taxon>
        <taxon>Ecdysozoa</taxon>
        <taxon>Nematoda</taxon>
        <taxon>Chromadorea</taxon>
        <taxon>Plectida</taxon>
        <taxon>Plectina</taxon>
        <taxon>Plectoidea</taxon>
        <taxon>Plectidae</taxon>
        <taxon>Plectus</taxon>
    </lineage>
</organism>
<evidence type="ECO:0000256" key="3">
    <source>
        <dbReference type="ARBA" id="ARBA00022839"/>
    </source>
</evidence>
<dbReference type="Gene3D" id="3.40.50.12650">
    <property type="match status" value="1"/>
</dbReference>
<proteinExistence type="predicted"/>
<dbReference type="GO" id="GO:0035312">
    <property type="term" value="F:5'-3' DNA exonuclease activity"/>
    <property type="evidence" value="ECO:0007669"/>
    <property type="project" value="TreeGrafter"/>
</dbReference>
<evidence type="ECO:0000313" key="5">
    <source>
        <dbReference type="WBParaSite" id="PSAMB.scaffold17073size1203.g37152.t1"/>
    </source>
</evidence>
<reference evidence="5" key="1">
    <citation type="submission" date="2022-11" db="UniProtKB">
        <authorList>
            <consortium name="WormBaseParasite"/>
        </authorList>
    </citation>
    <scope>IDENTIFICATION</scope>
</reference>
<protein>
    <submittedName>
        <fullName evidence="5">Uncharacterized protein</fullName>
    </submittedName>
</protein>
<accession>A0A914VCD6</accession>